<evidence type="ECO:0000313" key="2">
    <source>
        <dbReference type="Proteomes" id="UP000837675"/>
    </source>
</evidence>
<dbReference type="Proteomes" id="UP000837675">
    <property type="component" value="Unassembled WGS sequence"/>
</dbReference>
<protein>
    <submittedName>
        <fullName evidence="1">Uncharacterized protein</fullName>
    </submittedName>
</protein>
<reference evidence="1" key="1">
    <citation type="submission" date="2021-06" db="EMBL/GenBank/DDBJ databases">
        <authorList>
            <person name="Nardi T."/>
            <person name="Nardi T."/>
        </authorList>
    </citation>
    <scope>NUCLEOTIDE SEQUENCE</scope>
</reference>
<comment type="caution">
    <text evidence="1">The sequence shown here is derived from an EMBL/GenBank/DDBJ whole genome shotgun (WGS) entry which is preliminary data.</text>
</comment>
<evidence type="ECO:0000313" key="1">
    <source>
        <dbReference type="EMBL" id="CAG7588461.1"/>
    </source>
</evidence>
<proteinExistence type="predicted"/>
<feature type="non-terminal residue" evidence="1">
    <location>
        <position position="1"/>
    </location>
</feature>
<name>A0A8S4C1B7_9ACAR</name>
<keyword evidence="2" id="KW-1185">Reference proteome</keyword>
<organism evidence="1 2">
    <name type="scientific">Hyalomma marginatum</name>
    <dbReference type="NCBI Taxonomy" id="34627"/>
    <lineage>
        <taxon>Eukaryota</taxon>
        <taxon>Metazoa</taxon>
        <taxon>Ecdysozoa</taxon>
        <taxon>Arthropoda</taxon>
        <taxon>Chelicerata</taxon>
        <taxon>Arachnida</taxon>
        <taxon>Acari</taxon>
        <taxon>Parasitiformes</taxon>
        <taxon>Ixodida</taxon>
        <taxon>Ixodoidea</taxon>
        <taxon>Ixodidae</taxon>
        <taxon>Hyalomminae</taxon>
        <taxon>Hyalomma</taxon>
    </lineage>
</organism>
<sequence>VLGPRADMLRTRAEIVFAKPLAQKRPMAAWNPTLYETQDPHAPQYVETSSPMQTKTIWNPQVYEVNAVYSEVGHVSTSVSWNPTLYATQGFDLPKYEVVASNAQNLTLLLDLAQYETNFSE</sequence>
<accession>A0A8S4C1B7</accession>
<gene>
    <name evidence="1" type="ORF">MHYMCMPASI_00001</name>
</gene>
<dbReference type="AlphaFoldDB" id="A0A8S4C1B7"/>
<dbReference type="EMBL" id="CAJVAF010000001">
    <property type="protein sequence ID" value="CAG7588461.1"/>
    <property type="molecule type" value="Genomic_DNA"/>
</dbReference>